<dbReference type="PANTHER" id="PTHR47938">
    <property type="entry name" value="RESPIRATORY COMPLEX I CHAPERONE (CIA84), PUTATIVE (AFU_ORTHOLOGUE AFUA_2G06020)-RELATED"/>
    <property type="match status" value="1"/>
</dbReference>
<dbReference type="GO" id="GO:0005085">
    <property type="term" value="F:guanyl-nucleotide exchange factor activity"/>
    <property type="evidence" value="ECO:0007669"/>
    <property type="project" value="InterPro"/>
</dbReference>
<dbReference type="EMBL" id="LSRX01000020">
    <property type="protein sequence ID" value="OLQ14050.1"/>
    <property type="molecule type" value="Genomic_DNA"/>
</dbReference>
<evidence type="ECO:0000313" key="2">
    <source>
        <dbReference type="EMBL" id="OLQ14050.1"/>
    </source>
</evidence>
<dbReference type="AlphaFoldDB" id="A0A1Q9F2X5"/>
<dbReference type="InterPro" id="IPR035999">
    <property type="entry name" value="Sec7_dom_sf"/>
</dbReference>
<accession>A0A1Q9F2X5</accession>
<evidence type="ECO:0000259" key="1">
    <source>
        <dbReference type="PROSITE" id="PS50190"/>
    </source>
</evidence>
<dbReference type="Gene3D" id="1.25.40.10">
    <property type="entry name" value="Tetratricopeptide repeat domain"/>
    <property type="match status" value="2"/>
</dbReference>
<dbReference type="Gene3D" id="1.10.220.20">
    <property type="match status" value="1"/>
</dbReference>
<dbReference type="InterPro" id="IPR011990">
    <property type="entry name" value="TPR-like_helical_dom_sf"/>
</dbReference>
<comment type="caution">
    <text evidence="2">The sequence shown here is derived from an EMBL/GenBank/DDBJ whole genome shotgun (WGS) entry which is preliminary data.</text>
</comment>
<name>A0A1Q9F2X5_SYMMI</name>
<dbReference type="SUPFAM" id="SSF48425">
    <property type="entry name" value="Sec7 domain"/>
    <property type="match status" value="1"/>
</dbReference>
<dbReference type="Proteomes" id="UP000186817">
    <property type="component" value="Unassembled WGS sequence"/>
</dbReference>
<evidence type="ECO:0000313" key="3">
    <source>
        <dbReference type="Proteomes" id="UP000186817"/>
    </source>
</evidence>
<dbReference type="OrthoDB" id="425671at2759"/>
<organism evidence="2 3">
    <name type="scientific">Symbiodinium microadriaticum</name>
    <name type="common">Dinoflagellate</name>
    <name type="synonym">Zooxanthella microadriatica</name>
    <dbReference type="NCBI Taxonomy" id="2951"/>
    <lineage>
        <taxon>Eukaryota</taxon>
        <taxon>Sar</taxon>
        <taxon>Alveolata</taxon>
        <taxon>Dinophyceae</taxon>
        <taxon>Suessiales</taxon>
        <taxon>Symbiodiniaceae</taxon>
        <taxon>Symbiodinium</taxon>
    </lineage>
</organism>
<dbReference type="GO" id="GO:0032012">
    <property type="term" value="P:regulation of ARF protein signal transduction"/>
    <property type="evidence" value="ECO:0007669"/>
    <property type="project" value="InterPro"/>
</dbReference>
<keyword evidence="3" id="KW-1185">Reference proteome</keyword>
<feature type="domain" description="SEC7" evidence="1">
    <location>
        <begin position="356"/>
        <end position="585"/>
    </location>
</feature>
<dbReference type="PANTHER" id="PTHR47938:SF35">
    <property type="entry name" value="PENTATRICOPEPTIDE REPEAT-CONTAINING PROTEIN 4, MITOCHONDRIAL-RELATED"/>
    <property type="match status" value="1"/>
</dbReference>
<reference evidence="2 3" key="1">
    <citation type="submission" date="2016-02" db="EMBL/GenBank/DDBJ databases">
        <title>Genome analysis of coral dinoflagellate symbionts highlights evolutionary adaptations to a symbiotic lifestyle.</title>
        <authorList>
            <person name="Aranda M."/>
            <person name="Li Y."/>
            <person name="Liew Y.J."/>
            <person name="Baumgarten S."/>
            <person name="Simakov O."/>
            <person name="Wilson M."/>
            <person name="Piel J."/>
            <person name="Ashoor H."/>
            <person name="Bougouffa S."/>
            <person name="Bajic V.B."/>
            <person name="Ryu T."/>
            <person name="Ravasi T."/>
            <person name="Bayer T."/>
            <person name="Micklem G."/>
            <person name="Kim H."/>
            <person name="Bhak J."/>
            <person name="Lajeunesse T.C."/>
            <person name="Voolstra C.R."/>
        </authorList>
    </citation>
    <scope>NUCLEOTIDE SEQUENCE [LARGE SCALE GENOMIC DNA]</scope>
    <source>
        <strain evidence="2 3">CCMP2467</strain>
    </source>
</reference>
<dbReference type="Pfam" id="PF01369">
    <property type="entry name" value="Sec7"/>
    <property type="match status" value="1"/>
</dbReference>
<dbReference type="GO" id="GO:0003729">
    <property type="term" value="F:mRNA binding"/>
    <property type="evidence" value="ECO:0007669"/>
    <property type="project" value="TreeGrafter"/>
</dbReference>
<sequence>MLPRRCWPQPAADSAAWRGLRSAVAGAQAAYWALWHNSVPARLADVRCDTDTPLSTSPGSGMLGAVNWSYLELGRRTHQPRHAYLAATASESAGLLEGAMVRSRGAASSNASAALASFALRTQACSLLALPIAGPPGHVTRLMGGFFRDAANIRAVHTLASGTSWGGGQPNLMGHNQDLGLDQVRLEAAKECGDGYVLEPPESIDAAVVYKLYRGATGEVNGQAQRVWVDFPSLHLSWAPYDTPAQKQCRLSLLDVASCTATSASSEKGHGDVLCMELWGHPPVRSTREAERAGGSFGICQRDTLLLAVEATAYAMQGFAESLENLLASRDKEGKSKLEFIQRSLFQYLWRHQGVRLAENSEQALYEAQAVLAFNLDPKEGVKYLKGKLGKSSSLEVGQWLAQMSTVNGGLDPTLLGNFFSRRDSLEVFREFVNCLDFAGMNLVVALRNFDGMLFQLRAISSRRILKSRLVQATGAISEARRSRQWRQSLQLFTDYMAAAHADQLLIEMPIYNAAITACEVGSRWAEALALLQSAEGSGLVPTVVSLTAAMSACREGRQWKRALEIFSRADQELKVDEALLGAAIASAASWQRWELALQILASAPEYRVLPNLPMRNAGLLACEKGRQWELALSMLQWSQASLITVNSTLSACEKARQWEQALALFAALRGRLPRPLEPDSVTWTVAIGAMAAGRFWQAALRSFWELCRSEEASYTMHTTTLSACERALRWEDALQLLELWTSPSGSTELASIAAARSSNWRYALSLALESGHFARHHAAQCLEGAGCWGHSGQCLPNSESILAIRRLKVFLPEPGMAESSLQGCGDQLKWLVHPGTAASNALWTVTSRDFHEASGITILSGVMRSSRSVRGQKGSAGCALCCLR</sequence>
<gene>
    <name evidence="2" type="primary">Cyth4</name>
    <name evidence="2" type="ORF">AK812_SmicGene1872</name>
</gene>
<dbReference type="InterPro" id="IPR000904">
    <property type="entry name" value="Sec7_dom"/>
</dbReference>
<protein>
    <submittedName>
        <fullName evidence="2">Cytohesin-4</fullName>
    </submittedName>
</protein>
<proteinExistence type="predicted"/>
<dbReference type="PROSITE" id="PS50190">
    <property type="entry name" value="SEC7"/>
    <property type="match status" value="1"/>
</dbReference>